<dbReference type="Gene3D" id="3.30.450.40">
    <property type="match status" value="1"/>
</dbReference>
<evidence type="ECO:0000313" key="8">
    <source>
        <dbReference type="Proteomes" id="UP000234190"/>
    </source>
</evidence>
<dbReference type="AlphaFoldDB" id="A0A2N4U285"/>
<proteinExistence type="predicted"/>
<evidence type="ECO:0000256" key="4">
    <source>
        <dbReference type="ARBA" id="ARBA00023125"/>
    </source>
</evidence>
<comment type="caution">
    <text evidence="7">The sequence shown here is derived from an EMBL/GenBank/DDBJ whole genome shotgun (WGS) entry which is preliminary data.</text>
</comment>
<dbReference type="Proteomes" id="UP000234190">
    <property type="component" value="Unassembled WGS sequence"/>
</dbReference>
<dbReference type="InterPro" id="IPR027417">
    <property type="entry name" value="P-loop_NTPase"/>
</dbReference>
<dbReference type="InterPro" id="IPR029016">
    <property type="entry name" value="GAF-like_dom_sf"/>
</dbReference>
<dbReference type="PROSITE" id="PS00675">
    <property type="entry name" value="SIGMA54_INTERACT_1"/>
    <property type="match status" value="1"/>
</dbReference>
<dbReference type="Gene3D" id="1.10.10.60">
    <property type="entry name" value="Homeodomain-like"/>
    <property type="match status" value="1"/>
</dbReference>
<dbReference type="Pfam" id="PF02954">
    <property type="entry name" value="HTH_8"/>
    <property type="match status" value="1"/>
</dbReference>
<dbReference type="Gene3D" id="1.10.8.60">
    <property type="match status" value="1"/>
</dbReference>
<dbReference type="InterPro" id="IPR003018">
    <property type="entry name" value="GAF"/>
</dbReference>
<dbReference type="CDD" id="cd00009">
    <property type="entry name" value="AAA"/>
    <property type="match status" value="1"/>
</dbReference>
<dbReference type="GO" id="GO:0043565">
    <property type="term" value="F:sequence-specific DNA binding"/>
    <property type="evidence" value="ECO:0007669"/>
    <property type="project" value="InterPro"/>
</dbReference>
<dbReference type="InterPro" id="IPR003593">
    <property type="entry name" value="AAA+_ATPase"/>
</dbReference>
<accession>A0A2N4U285</accession>
<dbReference type="OrthoDB" id="9761705at2"/>
<evidence type="ECO:0000259" key="6">
    <source>
        <dbReference type="PROSITE" id="PS50045"/>
    </source>
</evidence>
<feature type="domain" description="Sigma-54 factor interaction" evidence="6">
    <location>
        <begin position="332"/>
        <end position="546"/>
    </location>
</feature>
<keyword evidence="4" id="KW-0238">DNA-binding</keyword>
<dbReference type="GO" id="GO:0005524">
    <property type="term" value="F:ATP binding"/>
    <property type="evidence" value="ECO:0007669"/>
    <property type="project" value="UniProtKB-KW"/>
</dbReference>
<dbReference type="FunFam" id="3.40.50.300:FF:000006">
    <property type="entry name" value="DNA-binding transcriptional regulator NtrC"/>
    <property type="match status" value="1"/>
</dbReference>
<evidence type="ECO:0000256" key="1">
    <source>
        <dbReference type="ARBA" id="ARBA00022741"/>
    </source>
</evidence>
<keyword evidence="5" id="KW-0804">Transcription</keyword>
<dbReference type="InterPro" id="IPR058031">
    <property type="entry name" value="AAA_lid_NorR"/>
</dbReference>
<dbReference type="Gene3D" id="3.40.50.300">
    <property type="entry name" value="P-loop containing nucleotide triphosphate hydrolases"/>
    <property type="match status" value="1"/>
</dbReference>
<dbReference type="PANTHER" id="PTHR32071:SF77">
    <property type="entry name" value="TRANSCRIPTIONAL REGULATORY PROTEIN"/>
    <property type="match status" value="1"/>
</dbReference>
<dbReference type="SUPFAM" id="SSF52540">
    <property type="entry name" value="P-loop containing nucleoside triphosphate hydrolases"/>
    <property type="match status" value="1"/>
</dbReference>
<keyword evidence="3" id="KW-0805">Transcription regulation</keyword>
<evidence type="ECO:0000256" key="5">
    <source>
        <dbReference type="ARBA" id="ARBA00023163"/>
    </source>
</evidence>
<keyword evidence="1" id="KW-0547">Nucleotide-binding</keyword>
<protein>
    <submittedName>
        <fullName evidence="7">Sigma-54-dependent Fis family transcriptional regulator</fullName>
    </submittedName>
</protein>
<dbReference type="InterPro" id="IPR002078">
    <property type="entry name" value="Sigma_54_int"/>
</dbReference>
<dbReference type="InterPro" id="IPR009057">
    <property type="entry name" value="Homeodomain-like_sf"/>
</dbReference>
<evidence type="ECO:0000256" key="3">
    <source>
        <dbReference type="ARBA" id="ARBA00023015"/>
    </source>
</evidence>
<dbReference type="EMBL" id="PDNW01000012">
    <property type="protein sequence ID" value="PLC49135.1"/>
    <property type="molecule type" value="Genomic_DNA"/>
</dbReference>
<dbReference type="InterPro" id="IPR025662">
    <property type="entry name" value="Sigma_54_int_dom_ATP-bd_1"/>
</dbReference>
<dbReference type="Pfam" id="PF01590">
    <property type="entry name" value="GAF"/>
    <property type="match status" value="1"/>
</dbReference>
<dbReference type="PANTHER" id="PTHR32071">
    <property type="entry name" value="TRANSCRIPTIONAL REGULATORY PROTEIN"/>
    <property type="match status" value="1"/>
</dbReference>
<name>A0A2N4U285_9BURK</name>
<evidence type="ECO:0000256" key="2">
    <source>
        <dbReference type="ARBA" id="ARBA00022840"/>
    </source>
</evidence>
<organism evidence="7 8">
    <name type="scientific">Pollutimonas subterranea</name>
    <dbReference type="NCBI Taxonomy" id="2045210"/>
    <lineage>
        <taxon>Bacteria</taxon>
        <taxon>Pseudomonadati</taxon>
        <taxon>Pseudomonadota</taxon>
        <taxon>Betaproteobacteria</taxon>
        <taxon>Burkholderiales</taxon>
        <taxon>Alcaligenaceae</taxon>
        <taxon>Pollutimonas</taxon>
    </lineage>
</organism>
<dbReference type="PROSITE" id="PS50045">
    <property type="entry name" value="SIGMA54_INTERACT_4"/>
    <property type="match status" value="1"/>
</dbReference>
<keyword evidence="2" id="KW-0067">ATP-binding</keyword>
<reference evidence="7 8" key="1">
    <citation type="submission" date="2017-10" db="EMBL/GenBank/DDBJ databases">
        <title>Two draft genome sequences of Pusillimonas sp. strains isolated from a nitrate- and radionuclide-contaminated groundwater in Russia.</title>
        <authorList>
            <person name="Grouzdev D.S."/>
            <person name="Tourova T.P."/>
            <person name="Goeva M.A."/>
            <person name="Babich T.L."/>
            <person name="Sokolova D.S."/>
            <person name="Abdullin R."/>
            <person name="Poltaraus A.B."/>
            <person name="Toshchakov S.V."/>
            <person name="Nazina T.N."/>
        </authorList>
    </citation>
    <scope>NUCLEOTIDE SEQUENCE [LARGE SCALE GENOMIC DNA]</scope>
    <source>
        <strain evidence="7 8">JR1/69-3-13</strain>
    </source>
</reference>
<keyword evidence="8" id="KW-1185">Reference proteome</keyword>
<dbReference type="SUPFAM" id="SSF46689">
    <property type="entry name" value="Homeodomain-like"/>
    <property type="match status" value="1"/>
</dbReference>
<dbReference type="Pfam" id="PF00158">
    <property type="entry name" value="Sigma54_activat"/>
    <property type="match status" value="1"/>
</dbReference>
<gene>
    <name evidence="7" type="ORF">CR159_14010</name>
</gene>
<dbReference type="SMART" id="SM00382">
    <property type="entry name" value="AAA"/>
    <property type="match status" value="1"/>
</dbReference>
<sequence length="639" mass="69989">MNSLKPLTSATPQDTLQRLGETRIRRSWERCQAIGTVLQIDPDPMSAADLQTRREQHANVLQLAQPEIETLASLVASAQSVVLLADASGVILQEAGSTEFLRKAEKVALQPGVSWAESLRGTNAIGTALFDAAPVRVHGSEHFMECNRILSCHAAPILSPRGEVIGVLDISSEATTLHAYAMGLAKICASQIGNRVLDHTDTRLHRVVFQRHASLLDSVERAILLLEEDRIVGANDTALRLLDSDWSLLDTSVHDWLDNWKQLDETPRTLHTRGGTMLYGTLRPGRAPRNAYSVPLVPSKVTVPDRQATRHNTVLKPALPPLADDLKSDMQKAVTAVNAGMAVLLQGETGAGKEIFARHLHGHSQWHQGPFVAINCGALPESLIESELFGYEAGAFTGARREGSRGRLREAHNGVLFLDEIGDMPLLLQTRLLRALQEREVQPLGSDKRIPVEFGLISATNHDLMAMVENGSFRADLYYRLQDFDVHLPPLRERPGMDKYLCQEFQRLGGAERAMILTDTALQELAGYHWPGNYRQLHSVLRRLVHLHAAGSAIKAADLPPEIRTHVGTVAAGPIPPACPATTLRGISDQTIERAIAESPNNISHAARSLGVHRSTLYRYLRRQAATPLSSGIAPKPVP</sequence>
<dbReference type="GO" id="GO:0006355">
    <property type="term" value="P:regulation of DNA-templated transcription"/>
    <property type="evidence" value="ECO:0007669"/>
    <property type="project" value="InterPro"/>
</dbReference>
<dbReference type="Pfam" id="PF25601">
    <property type="entry name" value="AAA_lid_14"/>
    <property type="match status" value="1"/>
</dbReference>
<evidence type="ECO:0000313" key="7">
    <source>
        <dbReference type="EMBL" id="PLC49135.1"/>
    </source>
</evidence>
<dbReference type="RefSeq" id="WP_102074592.1">
    <property type="nucleotide sequence ID" value="NZ_PDNW01000012.1"/>
</dbReference>
<dbReference type="InterPro" id="IPR002197">
    <property type="entry name" value="HTH_Fis"/>
</dbReference>